<dbReference type="InterPro" id="IPR036864">
    <property type="entry name" value="Zn2-C6_fun-type_DNA-bd_sf"/>
</dbReference>
<dbReference type="Pfam" id="PF00172">
    <property type="entry name" value="Zn_clus"/>
    <property type="match status" value="1"/>
</dbReference>
<evidence type="ECO:0000256" key="1">
    <source>
        <dbReference type="ARBA" id="ARBA00023242"/>
    </source>
</evidence>
<dbReference type="GO" id="GO:0008270">
    <property type="term" value="F:zinc ion binding"/>
    <property type="evidence" value="ECO:0007669"/>
    <property type="project" value="InterPro"/>
</dbReference>
<dbReference type="PANTHER" id="PTHR38791:SF1">
    <property type="entry name" value="TRANSCRIPTION FACTOR, PUTATIVE-RELATED"/>
    <property type="match status" value="1"/>
</dbReference>
<dbReference type="Gene3D" id="4.10.240.10">
    <property type="entry name" value="Zn(2)-C6 fungal-type DNA-binding domain"/>
    <property type="match status" value="1"/>
</dbReference>
<evidence type="ECO:0000313" key="3">
    <source>
        <dbReference type="EMBL" id="PVH96331.1"/>
    </source>
</evidence>
<dbReference type="PROSITE" id="PS00463">
    <property type="entry name" value="ZN2_CY6_FUNGAL_1"/>
    <property type="match status" value="1"/>
</dbReference>
<gene>
    <name evidence="3" type="ORF">DM02DRAFT_124290</name>
</gene>
<dbReference type="CDD" id="cd00067">
    <property type="entry name" value="GAL4"/>
    <property type="match status" value="1"/>
</dbReference>
<dbReference type="InterPro" id="IPR001138">
    <property type="entry name" value="Zn2Cys6_DnaBD"/>
</dbReference>
<keyword evidence="1" id="KW-0539">Nucleus</keyword>
<evidence type="ECO:0000313" key="4">
    <source>
        <dbReference type="Proteomes" id="UP000244855"/>
    </source>
</evidence>
<proteinExistence type="predicted"/>
<name>A0A2V1DE66_9PLEO</name>
<accession>A0A2V1DE66</accession>
<dbReference type="OrthoDB" id="4220372at2759"/>
<dbReference type="GO" id="GO:0000981">
    <property type="term" value="F:DNA-binding transcription factor activity, RNA polymerase II-specific"/>
    <property type="evidence" value="ECO:0007669"/>
    <property type="project" value="InterPro"/>
</dbReference>
<feature type="domain" description="Zn(2)-C6 fungal-type" evidence="2">
    <location>
        <begin position="10"/>
        <end position="38"/>
    </location>
</feature>
<sequence>MVYRGKPSAACGECRKKRSRCDQAIPSCGQCIRTKRKCPGYRNAMDLMFFDQTQEAAQKSKQGSQSSSRSRTLTPLAQQTIEKAVSQQALRNVAICQSLDDLAVNYFMRIYVGSNPDPAQLGFVADIYNRDGRNALELQQSLKAVGLAGYAKVSQNPDLLMTATGSYVAAVGAINHKLSTARLEADNALLTSIVLLAMFEIMVLPTDEGYRNFRRHIQGAESISCMLLKQKKYVDRKILQTIMFCMIGESWVGNRSLPPEFFTLYHELGPKTQPDSIFGLMMDILIMNMTFRHAIESGDISDPLEIVEGGLKINHRTREFFSSPSLSRYDNLYMPASDPFQDTSFSDHETHFRVHCWNNIRLCWLHLHRLLANTCTRIISSGVDADNTFVHTPEGKPISIAAQYAASSAAVVRVAREMCASLPAIGKHDKLVANFDSFDAGQIGNFPITKGRAFPLRMDVPASILLIASPRASSLFVITYQLTNLCNIHELPKDLMDWMHGHLDEIRAIDDPDDTRFLHTMLLRQRLDQASPATSPGIMIKSMLS</sequence>
<reference evidence="3 4" key="1">
    <citation type="journal article" date="2018" name="Sci. Rep.">
        <title>Comparative genomics provides insights into the lifestyle and reveals functional heterogeneity of dark septate endophytic fungi.</title>
        <authorList>
            <person name="Knapp D.G."/>
            <person name="Nemeth J.B."/>
            <person name="Barry K."/>
            <person name="Hainaut M."/>
            <person name="Henrissat B."/>
            <person name="Johnson J."/>
            <person name="Kuo A."/>
            <person name="Lim J.H.P."/>
            <person name="Lipzen A."/>
            <person name="Nolan M."/>
            <person name="Ohm R.A."/>
            <person name="Tamas L."/>
            <person name="Grigoriev I.V."/>
            <person name="Spatafora J.W."/>
            <person name="Nagy L.G."/>
            <person name="Kovacs G.M."/>
        </authorList>
    </citation>
    <scope>NUCLEOTIDE SEQUENCE [LARGE SCALE GENOMIC DNA]</scope>
    <source>
        <strain evidence="3 4">DSE2036</strain>
    </source>
</reference>
<evidence type="ECO:0000259" key="2">
    <source>
        <dbReference type="PROSITE" id="PS50048"/>
    </source>
</evidence>
<dbReference type="SUPFAM" id="SSF57701">
    <property type="entry name" value="Zn2/Cys6 DNA-binding domain"/>
    <property type="match status" value="1"/>
</dbReference>
<dbReference type="PROSITE" id="PS50048">
    <property type="entry name" value="ZN2_CY6_FUNGAL_2"/>
    <property type="match status" value="1"/>
</dbReference>
<dbReference type="STRING" id="97972.A0A2V1DE66"/>
<organism evidence="3 4">
    <name type="scientific">Periconia macrospinosa</name>
    <dbReference type="NCBI Taxonomy" id="97972"/>
    <lineage>
        <taxon>Eukaryota</taxon>
        <taxon>Fungi</taxon>
        <taxon>Dikarya</taxon>
        <taxon>Ascomycota</taxon>
        <taxon>Pezizomycotina</taxon>
        <taxon>Dothideomycetes</taxon>
        <taxon>Pleosporomycetidae</taxon>
        <taxon>Pleosporales</taxon>
        <taxon>Massarineae</taxon>
        <taxon>Periconiaceae</taxon>
        <taxon>Periconia</taxon>
    </lineage>
</organism>
<dbReference type="InterPro" id="IPR053175">
    <property type="entry name" value="DHMBA_Reg_Transcription_Factor"/>
</dbReference>
<keyword evidence="4" id="KW-1185">Reference proteome</keyword>
<protein>
    <recommendedName>
        <fullName evidence="2">Zn(2)-C6 fungal-type domain-containing protein</fullName>
    </recommendedName>
</protein>
<dbReference type="PANTHER" id="PTHR38791">
    <property type="entry name" value="ZN(II)2CYS6 TRANSCRIPTION FACTOR (EUROFUNG)-RELATED-RELATED"/>
    <property type="match status" value="1"/>
</dbReference>
<dbReference type="SMART" id="SM00066">
    <property type="entry name" value="GAL4"/>
    <property type="match status" value="1"/>
</dbReference>
<dbReference type="Proteomes" id="UP000244855">
    <property type="component" value="Unassembled WGS sequence"/>
</dbReference>
<dbReference type="EMBL" id="KZ805467">
    <property type="protein sequence ID" value="PVH96331.1"/>
    <property type="molecule type" value="Genomic_DNA"/>
</dbReference>
<dbReference type="AlphaFoldDB" id="A0A2V1DE66"/>